<organism evidence="1 2">
    <name type="scientific">Rothia nasimurium</name>
    <dbReference type="NCBI Taxonomy" id="85336"/>
    <lineage>
        <taxon>Bacteria</taxon>
        <taxon>Bacillati</taxon>
        <taxon>Actinomycetota</taxon>
        <taxon>Actinomycetes</taxon>
        <taxon>Micrococcales</taxon>
        <taxon>Micrococcaceae</taxon>
        <taxon>Rothia</taxon>
    </lineage>
</organism>
<evidence type="ECO:0000313" key="2">
    <source>
        <dbReference type="Proteomes" id="UP000297951"/>
    </source>
</evidence>
<gene>
    <name evidence="1" type="ORF">E4U03_04075</name>
</gene>
<name>A0A4Y9F7D3_9MICC</name>
<accession>A0A4Y9F7D3</accession>
<comment type="caution">
    <text evidence="1">The sequence shown here is derived from an EMBL/GenBank/DDBJ whole genome shotgun (WGS) entry which is preliminary data.</text>
</comment>
<protein>
    <submittedName>
        <fullName evidence="1">Uncharacterized protein</fullName>
    </submittedName>
</protein>
<reference evidence="1 2" key="1">
    <citation type="submission" date="2019-03" db="EMBL/GenBank/DDBJ databases">
        <title>Diversity of the mouse oral microbiome.</title>
        <authorList>
            <person name="Joseph S."/>
            <person name="Aduse-Opoku J."/>
            <person name="Curtis M."/>
            <person name="Wade W."/>
            <person name="Hashim A."/>
        </authorList>
    </citation>
    <scope>NUCLEOTIDE SEQUENCE [LARGE SCALE GENOMIC DNA]</scope>
    <source>
        <strain evidence="2">irhom_31</strain>
    </source>
</reference>
<dbReference type="AlphaFoldDB" id="A0A4Y9F7D3"/>
<proteinExistence type="predicted"/>
<dbReference type="EMBL" id="SPQC01000010">
    <property type="protein sequence ID" value="TFU23142.1"/>
    <property type="molecule type" value="Genomic_DNA"/>
</dbReference>
<dbReference type="Proteomes" id="UP000297951">
    <property type="component" value="Unassembled WGS sequence"/>
</dbReference>
<evidence type="ECO:0000313" key="1">
    <source>
        <dbReference type="EMBL" id="TFU23142.1"/>
    </source>
</evidence>
<sequence>MIEFRSILPADCVLEATPKAITLNIERTDAYLGEPLLAGYRERSPLARVGAAVAAGGSAAP</sequence>
<dbReference type="RefSeq" id="WP_135011732.1">
    <property type="nucleotide sequence ID" value="NZ_JADGLK010000010.1"/>
</dbReference>